<dbReference type="Proteomes" id="UP000054859">
    <property type="component" value="Unassembled WGS sequence"/>
</dbReference>
<evidence type="ECO:0000256" key="1">
    <source>
        <dbReference type="PROSITE-ProRule" id="PRU00169"/>
    </source>
</evidence>
<dbReference type="EMBL" id="LR134418">
    <property type="protein sequence ID" value="VEH84881.1"/>
    <property type="molecule type" value="Genomic_DNA"/>
</dbReference>
<gene>
    <name evidence="4" type="primary">rcp1_2</name>
    <name evidence="3" type="ORF">Lade_0943</name>
    <name evidence="4" type="ORF">NCTC12735_00501</name>
</gene>
<geneLocation type="plasmid" evidence="4 6">
    <name>9</name>
</geneLocation>
<proteinExistence type="predicted"/>
<feature type="modified residue" description="4-aspartylphosphate" evidence="1">
    <location>
        <position position="67"/>
    </location>
</feature>
<sequence>MLDTTHTPILYVEDDIVDLESVKREFNKINGSFIIYSAKNGIEALDKLYGRNGHKKLDPFPKAILLDIKLPKMNGIEFLTALRENPQFNSIMVFVVTSLFSSKDKIALQNLGIVGSLIKPLQHSDALDIYWCVNSGADAGNILFS</sequence>
<keyword evidence="1" id="KW-0597">Phosphoprotein</keyword>
<name>A0A0W0R5D8_9GAMM</name>
<dbReference type="EMBL" id="LNKA01000001">
    <property type="protein sequence ID" value="KTC66285.1"/>
    <property type="molecule type" value="Genomic_DNA"/>
</dbReference>
<dbReference type="Proteomes" id="UP000281170">
    <property type="component" value="Plasmid 9"/>
</dbReference>
<organism evidence="3 5">
    <name type="scientific">Legionella adelaidensis</name>
    <dbReference type="NCBI Taxonomy" id="45056"/>
    <lineage>
        <taxon>Bacteria</taxon>
        <taxon>Pseudomonadati</taxon>
        <taxon>Pseudomonadota</taxon>
        <taxon>Gammaproteobacteria</taxon>
        <taxon>Legionellales</taxon>
        <taxon>Legionellaceae</taxon>
        <taxon>Legionella</taxon>
    </lineage>
</organism>
<dbReference type="PATRIC" id="fig|45056.6.peg.977"/>
<dbReference type="KEGG" id="ladl:NCTC12735_00501"/>
<dbReference type="PANTHER" id="PTHR44520">
    <property type="entry name" value="RESPONSE REGULATOR RCP1-RELATED"/>
    <property type="match status" value="1"/>
</dbReference>
<dbReference type="SMART" id="SM00448">
    <property type="entry name" value="REC"/>
    <property type="match status" value="1"/>
</dbReference>
<dbReference type="Gene3D" id="3.40.50.2300">
    <property type="match status" value="1"/>
</dbReference>
<evidence type="ECO:0000313" key="3">
    <source>
        <dbReference type="EMBL" id="KTC66285.1"/>
    </source>
</evidence>
<dbReference type="STRING" id="45056.Lade_0943"/>
<dbReference type="Pfam" id="PF00072">
    <property type="entry name" value="Response_reg"/>
    <property type="match status" value="1"/>
</dbReference>
<dbReference type="PANTHER" id="PTHR44520:SF2">
    <property type="entry name" value="RESPONSE REGULATOR RCP1"/>
    <property type="match status" value="1"/>
</dbReference>
<dbReference type="AlphaFoldDB" id="A0A0W0R5D8"/>
<dbReference type="PROSITE" id="PS50110">
    <property type="entry name" value="RESPONSE_REGULATORY"/>
    <property type="match status" value="1"/>
</dbReference>
<evidence type="ECO:0000259" key="2">
    <source>
        <dbReference type="PROSITE" id="PS50110"/>
    </source>
</evidence>
<protein>
    <submittedName>
        <fullName evidence="3">CheY-like receiver</fullName>
    </submittedName>
    <submittedName>
        <fullName evidence="4">Response regulator, receiver domain</fullName>
    </submittedName>
</protein>
<dbReference type="InterPro" id="IPR052893">
    <property type="entry name" value="TCS_response_regulator"/>
</dbReference>
<reference evidence="4 6" key="2">
    <citation type="submission" date="2018-12" db="EMBL/GenBank/DDBJ databases">
        <authorList>
            <consortium name="Pathogen Informatics"/>
        </authorList>
    </citation>
    <scope>NUCLEOTIDE SEQUENCE [LARGE SCALE GENOMIC DNA]</scope>
    <source>
        <strain evidence="4 6">NCTC12735</strain>
        <plasmid evidence="6">9</plasmid>
    </source>
</reference>
<reference evidence="3 5" key="1">
    <citation type="submission" date="2015-11" db="EMBL/GenBank/DDBJ databases">
        <title>Identification of large and diverse effector repertoires of 38 Legionella species.</title>
        <authorList>
            <person name="Burstein D."/>
            <person name="Amaro F."/>
            <person name="Zusman T."/>
            <person name="Lifshitz Z."/>
            <person name="Cohen O."/>
            <person name="Gilbert J.A."/>
            <person name="Pupko T."/>
            <person name="Shuman H.A."/>
            <person name="Segal G."/>
        </authorList>
    </citation>
    <scope>NUCLEOTIDE SEQUENCE [LARGE SCALE GENOMIC DNA]</scope>
    <source>
        <strain evidence="3 5">1762-AUS-E</strain>
    </source>
</reference>
<evidence type="ECO:0000313" key="4">
    <source>
        <dbReference type="EMBL" id="VEH84881.1"/>
    </source>
</evidence>
<dbReference type="GO" id="GO:0000160">
    <property type="term" value="P:phosphorelay signal transduction system"/>
    <property type="evidence" value="ECO:0007669"/>
    <property type="project" value="InterPro"/>
</dbReference>
<accession>A0A0W0R5D8</accession>
<feature type="domain" description="Response regulatory" evidence="2">
    <location>
        <begin position="8"/>
        <end position="134"/>
    </location>
</feature>
<evidence type="ECO:0000313" key="5">
    <source>
        <dbReference type="Proteomes" id="UP000054859"/>
    </source>
</evidence>
<dbReference type="SUPFAM" id="SSF52172">
    <property type="entry name" value="CheY-like"/>
    <property type="match status" value="1"/>
</dbReference>
<keyword evidence="5" id="KW-1185">Reference proteome</keyword>
<dbReference type="OrthoDB" id="9793549at2"/>
<dbReference type="InterPro" id="IPR001789">
    <property type="entry name" value="Sig_transdc_resp-reg_receiver"/>
</dbReference>
<dbReference type="RefSeq" id="WP_058461973.1">
    <property type="nucleotide sequence ID" value="NZ_CAAAHS010000002.1"/>
</dbReference>
<keyword evidence="4" id="KW-0614">Plasmid</keyword>
<evidence type="ECO:0000313" key="6">
    <source>
        <dbReference type="Proteomes" id="UP000281170"/>
    </source>
</evidence>
<dbReference type="InterPro" id="IPR011006">
    <property type="entry name" value="CheY-like_superfamily"/>
</dbReference>